<proteinExistence type="predicted"/>
<gene>
    <name evidence="2" type="ORF">CH063_00336</name>
</gene>
<dbReference type="HOGENOM" id="CLU_2793864_0_0_1"/>
<protein>
    <submittedName>
        <fullName evidence="2">Uncharacterized protein</fullName>
    </submittedName>
</protein>
<evidence type="ECO:0000256" key="1">
    <source>
        <dbReference type="SAM" id="SignalP"/>
    </source>
</evidence>
<evidence type="ECO:0000313" key="3">
    <source>
        <dbReference type="Proteomes" id="UP000007174"/>
    </source>
</evidence>
<organism evidence="2 3">
    <name type="scientific">Colletotrichum higginsianum (strain IMI 349063)</name>
    <name type="common">Crucifer anthracnose fungus</name>
    <dbReference type="NCBI Taxonomy" id="759273"/>
    <lineage>
        <taxon>Eukaryota</taxon>
        <taxon>Fungi</taxon>
        <taxon>Dikarya</taxon>
        <taxon>Ascomycota</taxon>
        <taxon>Pezizomycotina</taxon>
        <taxon>Sordariomycetes</taxon>
        <taxon>Hypocreomycetidae</taxon>
        <taxon>Glomerellales</taxon>
        <taxon>Glomerellaceae</taxon>
        <taxon>Colletotrichum</taxon>
        <taxon>Colletotrichum destructivum species complex</taxon>
    </lineage>
</organism>
<accession>H1VIA4</accession>
<feature type="signal peptide" evidence="1">
    <location>
        <begin position="1"/>
        <end position="26"/>
    </location>
</feature>
<feature type="chain" id="PRO_5003556028" evidence="1">
    <location>
        <begin position="27"/>
        <end position="68"/>
    </location>
</feature>
<keyword evidence="1" id="KW-0732">Signal</keyword>
<dbReference type="AlphaFoldDB" id="H1VIA4"/>
<name>H1VIA4_COLHI</name>
<reference evidence="3" key="1">
    <citation type="journal article" date="2012" name="Nat. Genet.">
        <title>Lifestyle transitions in plant pathogenic Colletotrichum fungi deciphered by genome and transcriptome analyses.</title>
        <authorList>
            <person name="O'Connell R.J."/>
            <person name="Thon M.R."/>
            <person name="Hacquard S."/>
            <person name="Amyotte S.G."/>
            <person name="Kleemann J."/>
            <person name="Torres M.F."/>
            <person name="Damm U."/>
            <person name="Buiate E.A."/>
            <person name="Epstein L."/>
            <person name="Alkan N."/>
            <person name="Altmueller J."/>
            <person name="Alvarado-Balderrama L."/>
            <person name="Bauser C.A."/>
            <person name="Becker C."/>
            <person name="Birren B.W."/>
            <person name="Chen Z."/>
            <person name="Choi J."/>
            <person name="Crouch J.A."/>
            <person name="Duvick J.P."/>
            <person name="Farman M.A."/>
            <person name="Gan P."/>
            <person name="Heiman D."/>
            <person name="Henrissat B."/>
            <person name="Howard R.J."/>
            <person name="Kabbage M."/>
            <person name="Koch C."/>
            <person name="Kracher B."/>
            <person name="Kubo Y."/>
            <person name="Law A.D."/>
            <person name="Lebrun M.-H."/>
            <person name="Lee Y.-H."/>
            <person name="Miyara I."/>
            <person name="Moore N."/>
            <person name="Neumann U."/>
            <person name="Nordstroem K."/>
            <person name="Panaccione D.G."/>
            <person name="Panstruga R."/>
            <person name="Place M."/>
            <person name="Proctor R.H."/>
            <person name="Prusky D."/>
            <person name="Rech G."/>
            <person name="Reinhardt R."/>
            <person name="Rollins J.A."/>
            <person name="Rounsley S."/>
            <person name="Schardl C.L."/>
            <person name="Schwartz D.C."/>
            <person name="Shenoy N."/>
            <person name="Shirasu K."/>
            <person name="Sikhakolli U.R."/>
            <person name="Stueber K."/>
            <person name="Sukno S.A."/>
            <person name="Sweigard J.A."/>
            <person name="Takano Y."/>
            <person name="Takahara H."/>
            <person name="Trail F."/>
            <person name="van der Does H.C."/>
            <person name="Voll L.M."/>
            <person name="Will I."/>
            <person name="Young S."/>
            <person name="Zeng Q."/>
            <person name="Zhang J."/>
            <person name="Zhou S."/>
            <person name="Dickman M.B."/>
            <person name="Schulze-Lefert P."/>
            <person name="Ver Loren van Themaat E."/>
            <person name="Ma L.-J."/>
            <person name="Vaillancourt L.J."/>
        </authorList>
    </citation>
    <scope>NUCLEOTIDE SEQUENCE [LARGE SCALE GENOMIC DNA]</scope>
    <source>
        <strain evidence="3">IMI 349063</strain>
    </source>
</reference>
<sequence>MHISSFNMLYLSAVILITWCPYLAVACRTNRECELTSRPFIYCVLCPGSTSFCGDSAECKHTPGCWCD</sequence>
<dbReference type="Proteomes" id="UP000007174">
    <property type="component" value="Unassembled WGS sequence"/>
</dbReference>
<evidence type="ECO:0000313" key="2">
    <source>
        <dbReference type="EMBL" id="CCF39957.1"/>
    </source>
</evidence>
<dbReference type="EMBL" id="CACQ02003791">
    <property type="protein sequence ID" value="CCF39957.1"/>
    <property type="molecule type" value="Genomic_DNA"/>
</dbReference>